<reference evidence="2 3" key="1">
    <citation type="submission" date="2024-07" db="EMBL/GenBank/DDBJ databases">
        <authorList>
            <person name="Pitt A."/>
            <person name="Hahn M.W."/>
        </authorList>
    </citation>
    <scope>NUCLEOTIDE SEQUENCE [LARGE SCALE GENOMIC DNA]</scope>
    <source>
        <strain evidence="2 3">2-AUSEE-184A6</strain>
    </source>
</reference>
<proteinExistence type="predicted"/>
<evidence type="ECO:0000256" key="1">
    <source>
        <dbReference type="SAM" id="Phobius"/>
    </source>
</evidence>
<accession>A0ABW8SUU3</accession>
<evidence type="ECO:0000313" key="3">
    <source>
        <dbReference type="Proteomes" id="UP001623559"/>
    </source>
</evidence>
<keyword evidence="1" id="KW-1133">Transmembrane helix</keyword>
<keyword evidence="1" id="KW-0812">Transmembrane</keyword>
<comment type="caution">
    <text evidence="2">The sequence shown here is derived from an EMBL/GenBank/DDBJ whole genome shotgun (WGS) entry which is preliminary data.</text>
</comment>
<protein>
    <submittedName>
        <fullName evidence="2">Uncharacterized protein</fullName>
    </submittedName>
</protein>
<sequence>MQFSETIFVLLLTIIISCLIAIYFLVKAREPKKKEQSYKVDYQSFKNQYKKITDTDQYVLDPHEAKILKAILESPNNSGIDVNKINELLHLTKLSKENQRQRRHIVLKELNLKLYLISGVRETITRIPSEADKRVKYYSFVSETPEFDTIKQLVLK</sequence>
<keyword evidence="1" id="KW-0472">Membrane</keyword>
<name>A0ABW8SUU3_9BACT</name>
<organism evidence="2 3">
    <name type="scientific">Aquirufa novilacunae</name>
    <dbReference type="NCBI Taxonomy" id="3139305"/>
    <lineage>
        <taxon>Bacteria</taxon>
        <taxon>Pseudomonadati</taxon>
        <taxon>Bacteroidota</taxon>
        <taxon>Cytophagia</taxon>
        <taxon>Cytophagales</taxon>
        <taxon>Flectobacillaceae</taxon>
        <taxon>Aquirufa</taxon>
    </lineage>
</organism>
<evidence type="ECO:0000313" key="2">
    <source>
        <dbReference type="EMBL" id="MFL0206172.1"/>
    </source>
</evidence>
<dbReference type="RefSeq" id="WP_406777753.1">
    <property type="nucleotide sequence ID" value="NZ_JBEWZG010000002.1"/>
</dbReference>
<feature type="transmembrane region" description="Helical" evidence="1">
    <location>
        <begin position="6"/>
        <end position="26"/>
    </location>
</feature>
<gene>
    <name evidence="2" type="ORF">V7S74_05415</name>
</gene>
<dbReference type="Proteomes" id="UP001623559">
    <property type="component" value="Unassembled WGS sequence"/>
</dbReference>
<dbReference type="EMBL" id="JBEWZG010000002">
    <property type="protein sequence ID" value="MFL0206172.1"/>
    <property type="molecule type" value="Genomic_DNA"/>
</dbReference>